<dbReference type="AlphaFoldDB" id="A0A9D1MJ15"/>
<comment type="caution">
    <text evidence="2">The sequence shown here is derived from an EMBL/GenBank/DDBJ whole genome shotgun (WGS) entry which is preliminary data.</text>
</comment>
<organism evidence="2 3">
    <name type="scientific">Candidatus Coproplasma excrementigallinarum</name>
    <dbReference type="NCBI Taxonomy" id="2840747"/>
    <lineage>
        <taxon>Bacteria</taxon>
        <taxon>Bacillati</taxon>
        <taxon>Bacillota</taxon>
        <taxon>Clostridia</taxon>
        <taxon>Eubacteriales</taxon>
        <taxon>Candidatus Coproplasma</taxon>
    </lineage>
</organism>
<gene>
    <name evidence="2" type="ORF">IAB69_01910</name>
</gene>
<dbReference type="InterPro" id="IPR029002">
    <property type="entry name" value="PLPC/GPLD1"/>
</dbReference>
<evidence type="ECO:0000259" key="1">
    <source>
        <dbReference type="Pfam" id="PF00882"/>
    </source>
</evidence>
<feature type="domain" description="Phospholipase C/D" evidence="1">
    <location>
        <begin position="7"/>
        <end position="137"/>
    </location>
</feature>
<accession>A0A9D1MJ15</accession>
<sequence>MPSTYAHVRFGSDVTDILPRELRSIANDNYESFALGLHGPDLLFYYKPLERTDISAKGYALHEEQAADFFKKAAEIFKARGEKTYERAYLFGFLCHFALDSSSHPIVNAEMKAKGFAHTEIEAAFERYLYDTDGREPYKCDTTEHIMNCARTRGEASAYFGITEKQAEKAIKSIKFYNRLMCAKTAVGRAVVRALAGNSEKTREIRGMLVPKFVKPEFADAIDGLRMAYCDGLNKAAELILNYNSYLNGEGELSALLNRNYE</sequence>
<protein>
    <submittedName>
        <fullName evidence="2">Zinc dependent phospholipase C family protein</fullName>
    </submittedName>
</protein>
<reference evidence="2" key="1">
    <citation type="submission" date="2020-10" db="EMBL/GenBank/DDBJ databases">
        <authorList>
            <person name="Gilroy R."/>
        </authorList>
    </citation>
    <scope>NUCLEOTIDE SEQUENCE</scope>
    <source>
        <strain evidence="2">CHK195-12923</strain>
    </source>
</reference>
<dbReference type="Proteomes" id="UP000824110">
    <property type="component" value="Unassembled WGS sequence"/>
</dbReference>
<evidence type="ECO:0000313" key="3">
    <source>
        <dbReference type="Proteomes" id="UP000824110"/>
    </source>
</evidence>
<name>A0A9D1MJ15_9FIRM</name>
<reference evidence="2" key="2">
    <citation type="journal article" date="2021" name="PeerJ">
        <title>Extensive microbial diversity within the chicken gut microbiome revealed by metagenomics and culture.</title>
        <authorList>
            <person name="Gilroy R."/>
            <person name="Ravi A."/>
            <person name="Getino M."/>
            <person name="Pursley I."/>
            <person name="Horton D.L."/>
            <person name="Alikhan N.F."/>
            <person name="Baker D."/>
            <person name="Gharbi K."/>
            <person name="Hall N."/>
            <person name="Watson M."/>
            <person name="Adriaenssens E.M."/>
            <person name="Foster-Nyarko E."/>
            <person name="Jarju S."/>
            <person name="Secka A."/>
            <person name="Antonio M."/>
            <person name="Oren A."/>
            <person name="Chaudhuri R.R."/>
            <person name="La Ragione R."/>
            <person name="Hildebrand F."/>
            <person name="Pallen M.J."/>
        </authorList>
    </citation>
    <scope>NUCLEOTIDE SEQUENCE</scope>
    <source>
        <strain evidence="2">CHK195-12923</strain>
    </source>
</reference>
<proteinExistence type="predicted"/>
<dbReference type="EMBL" id="DVNE01000019">
    <property type="protein sequence ID" value="HIU61390.1"/>
    <property type="molecule type" value="Genomic_DNA"/>
</dbReference>
<dbReference type="Pfam" id="PF00882">
    <property type="entry name" value="Zn_dep_PLPC"/>
    <property type="match status" value="1"/>
</dbReference>
<evidence type="ECO:0000313" key="2">
    <source>
        <dbReference type="EMBL" id="HIU61390.1"/>
    </source>
</evidence>